<reference evidence="3" key="1">
    <citation type="submission" date="2022-01" db="EMBL/GenBank/DDBJ databases">
        <title>Comparative genomics reveals a dynamic genome evolution in the ectomycorrhizal milk-cap (Lactarius) mushrooms.</title>
        <authorList>
            <consortium name="DOE Joint Genome Institute"/>
            <person name="Lebreton A."/>
            <person name="Tang N."/>
            <person name="Kuo A."/>
            <person name="LaButti K."/>
            <person name="Drula E."/>
            <person name="Barry K."/>
            <person name="Clum A."/>
            <person name="Lipzen A."/>
            <person name="Mousain D."/>
            <person name="Ng V."/>
            <person name="Wang R."/>
            <person name="Wang X."/>
            <person name="Dai Y."/>
            <person name="Henrissat B."/>
            <person name="Grigoriev I.V."/>
            <person name="Guerin-Laguette A."/>
            <person name="Yu F."/>
            <person name="Martin F.M."/>
        </authorList>
    </citation>
    <scope>NUCLEOTIDE SEQUENCE</scope>
    <source>
        <strain evidence="3">QP</strain>
    </source>
</reference>
<name>A0AAD4LID5_9AGAM</name>
<dbReference type="InterPro" id="IPR005627">
    <property type="entry name" value="CutC-like"/>
</dbReference>
<evidence type="ECO:0000313" key="4">
    <source>
        <dbReference type="Proteomes" id="UP001201163"/>
    </source>
</evidence>
<accession>A0AAD4LID5</accession>
<dbReference type="Proteomes" id="UP001201163">
    <property type="component" value="Unassembled WGS sequence"/>
</dbReference>
<protein>
    <recommendedName>
        <fullName evidence="2">Copper homeostasis protein cutC homolog</fullName>
    </recommendedName>
</protein>
<dbReference type="PANTHER" id="PTHR12598">
    <property type="entry name" value="COPPER HOMEOSTASIS PROTEIN CUTC"/>
    <property type="match status" value="1"/>
</dbReference>
<dbReference type="InterPro" id="IPR036822">
    <property type="entry name" value="CutC-like_dom_sf"/>
</dbReference>
<dbReference type="AlphaFoldDB" id="A0AAD4LID5"/>
<dbReference type="SUPFAM" id="SSF110395">
    <property type="entry name" value="CutC-like"/>
    <property type="match status" value="1"/>
</dbReference>
<comment type="similarity">
    <text evidence="1">Belongs to the CutC family.</text>
</comment>
<organism evidence="3 4">
    <name type="scientific">Lactarius akahatsu</name>
    <dbReference type="NCBI Taxonomy" id="416441"/>
    <lineage>
        <taxon>Eukaryota</taxon>
        <taxon>Fungi</taxon>
        <taxon>Dikarya</taxon>
        <taxon>Basidiomycota</taxon>
        <taxon>Agaricomycotina</taxon>
        <taxon>Agaricomycetes</taxon>
        <taxon>Russulales</taxon>
        <taxon>Russulaceae</taxon>
        <taxon>Lactarius</taxon>
    </lineage>
</organism>
<keyword evidence="4" id="KW-1185">Reference proteome</keyword>
<evidence type="ECO:0000256" key="2">
    <source>
        <dbReference type="ARBA" id="ARBA00019014"/>
    </source>
</evidence>
<evidence type="ECO:0000313" key="3">
    <source>
        <dbReference type="EMBL" id="KAH8993937.1"/>
    </source>
</evidence>
<dbReference type="PANTHER" id="PTHR12598:SF0">
    <property type="entry name" value="COPPER HOMEOSTASIS PROTEIN CUTC HOMOLOG"/>
    <property type="match status" value="1"/>
</dbReference>
<evidence type="ECO:0000256" key="1">
    <source>
        <dbReference type="ARBA" id="ARBA00007768"/>
    </source>
</evidence>
<sequence>MLEDIGLFKTLGIAGVVFGVDVPHTQMLVDAALPMQVCFHRAVDMTRSAVEGLLANSFVLLTAICTIRGITRVLTSGQSTSALAGLHVLQKLLQRSQTSDGPVILPGAGINPRSIRRVLDDLLPYGLREVHMSGGRWIETSVENDWGIWLTDGVAIREVRSIVDNSVSLA</sequence>
<dbReference type="EMBL" id="JAKELL010000016">
    <property type="protein sequence ID" value="KAH8993937.1"/>
    <property type="molecule type" value="Genomic_DNA"/>
</dbReference>
<dbReference type="Pfam" id="PF03932">
    <property type="entry name" value="CutC"/>
    <property type="match status" value="1"/>
</dbReference>
<proteinExistence type="inferred from homology"/>
<comment type="caution">
    <text evidence="3">The sequence shown here is derived from an EMBL/GenBank/DDBJ whole genome shotgun (WGS) entry which is preliminary data.</text>
</comment>
<gene>
    <name evidence="3" type="ORF">EDB92DRAFT_1851754</name>
</gene>
<dbReference type="Gene3D" id="3.20.20.380">
    <property type="entry name" value="Copper homeostasis (CutC) domain"/>
    <property type="match status" value="1"/>
</dbReference>
<dbReference type="GO" id="GO:0005507">
    <property type="term" value="F:copper ion binding"/>
    <property type="evidence" value="ECO:0007669"/>
    <property type="project" value="TreeGrafter"/>
</dbReference>